<sequence>MMNYYLIGLGSNIQPERNITMARKEIAQHVDILNHSPVLINPPCGHTFQFTFHNQILLIHSLQTATDLKAVFEAIEVRLGREAKCPERRFKDRPIDIDILTQANTAKDALSTALKETYNQTIMQDWKIATAY</sequence>
<evidence type="ECO:0000256" key="1">
    <source>
        <dbReference type="ARBA" id="ARBA00005051"/>
    </source>
</evidence>
<dbReference type="KEGG" id="oai:OLEAN_C27340"/>
<reference evidence="14 15" key="1">
    <citation type="journal article" date="2013" name="Nat. Commun.">
        <title>Genome sequence and functional genomic analysis of the oil-degrading bacterium Oleispira antarctica.</title>
        <authorList>
            <person name="Kube M."/>
            <person name="Chernikova T.N."/>
            <person name="Al-Ramahi Y."/>
            <person name="Beloqui A."/>
            <person name="Lopez-Cortez N."/>
            <person name="Guazzaroni M.E."/>
            <person name="Heipieper H.J."/>
            <person name="Klages S."/>
            <person name="Kotsyurbenko O.R."/>
            <person name="Langer I."/>
            <person name="Nechitaylo T.Y."/>
            <person name="Lunsdorf H."/>
            <person name="Fernandez M."/>
            <person name="Juarez S."/>
            <person name="Ciordia S."/>
            <person name="Singer A."/>
            <person name="Kagan O."/>
            <person name="Egorova O."/>
            <person name="Petit P.A."/>
            <person name="Stogios P."/>
            <person name="Kim Y."/>
            <person name="Tchigvintsev A."/>
            <person name="Flick R."/>
            <person name="Denaro R."/>
            <person name="Genovese M."/>
            <person name="Albar J.P."/>
            <person name="Reva O.N."/>
            <person name="Martinez-Gomariz M."/>
            <person name="Tran H."/>
            <person name="Ferrer M."/>
            <person name="Savchenko A."/>
            <person name="Yakunin A.F."/>
            <person name="Yakimov M.M."/>
            <person name="Golyshina O.V."/>
            <person name="Reinhardt R."/>
            <person name="Golyshin P.N."/>
        </authorList>
    </citation>
    <scope>NUCLEOTIDE SEQUENCE [LARGE SCALE GENOMIC DNA]</scope>
</reference>
<dbReference type="GO" id="GO:0046654">
    <property type="term" value="P:tetrahydrofolate biosynthetic process"/>
    <property type="evidence" value="ECO:0007669"/>
    <property type="project" value="UniProtKB-UniPathway"/>
</dbReference>
<dbReference type="SUPFAM" id="SSF55083">
    <property type="entry name" value="6-hydroxymethyl-7,8-dihydropterin pyrophosphokinase, HPPK"/>
    <property type="match status" value="1"/>
</dbReference>
<dbReference type="PANTHER" id="PTHR43071">
    <property type="entry name" value="2-AMINO-4-HYDROXY-6-HYDROXYMETHYLDIHYDROPTERIDINE PYROPHOSPHOKINASE"/>
    <property type="match status" value="1"/>
</dbReference>
<proteinExistence type="inferred from homology"/>
<dbReference type="HOGENOM" id="CLU_1925054_0_0_6"/>
<evidence type="ECO:0000256" key="9">
    <source>
        <dbReference type="ARBA" id="ARBA00022909"/>
    </source>
</evidence>
<evidence type="ECO:0000256" key="10">
    <source>
        <dbReference type="ARBA" id="ARBA00029409"/>
    </source>
</evidence>
<dbReference type="STRING" id="698738.OLEAN_C27340"/>
<dbReference type="InterPro" id="IPR035907">
    <property type="entry name" value="Hppk_sf"/>
</dbReference>
<keyword evidence="15" id="KW-1185">Reference proteome</keyword>
<feature type="domain" description="7,8-dihydro-6-hydroxymethylpterin-pyrophosphokinase" evidence="13">
    <location>
        <begin position="7"/>
        <end position="102"/>
    </location>
</feature>
<protein>
    <recommendedName>
        <fullName evidence="4">2-amino-4-hydroxy-6-hydroxymethyldihydropteridine pyrophosphokinase</fullName>
        <ecNumber evidence="3">2.7.6.3</ecNumber>
    </recommendedName>
    <alternativeName>
        <fullName evidence="11">6-hydroxymethyl-7,8-dihydropterin pyrophosphokinase</fullName>
    </alternativeName>
    <alternativeName>
        <fullName evidence="12">7,8-dihydro-6-hydroxymethylpterin-pyrophosphokinase</fullName>
    </alternativeName>
</protein>
<comment type="pathway">
    <text evidence="1">Cofactor biosynthesis; tetrahydrofolate biosynthesis; 2-amino-4-hydroxy-6-hydroxymethyl-7,8-dihydropteridine diphosphate from 7,8-dihydroneopterin triphosphate: step 4/4.</text>
</comment>
<dbReference type="EMBL" id="FO203512">
    <property type="protein sequence ID" value="CCK76910.1"/>
    <property type="molecule type" value="Genomic_DNA"/>
</dbReference>
<evidence type="ECO:0000256" key="12">
    <source>
        <dbReference type="ARBA" id="ARBA00033413"/>
    </source>
</evidence>
<dbReference type="GO" id="GO:0003848">
    <property type="term" value="F:2-amino-4-hydroxy-6-hydroxymethyldihydropteridine diphosphokinase activity"/>
    <property type="evidence" value="ECO:0007669"/>
    <property type="project" value="UniProtKB-EC"/>
</dbReference>
<keyword evidence="8" id="KW-0067">ATP-binding</keyword>
<dbReference type="AlphaFoldDB" id="R4YPR6"/>
<dbReference type="InterPro" id="IPR000550">
    <property type="entry name" value="Hppk"/>
</dbReference>
<keyword evidence="9" id="KW-0289">Folate biosynthesis</keyword>
<keyword evidence="6" id="KW-0547">Nucleotide-binding</keyword>
<evidence type="ECO:0000259" key="13">
    <source>
        <dbReference type="Pfam" id="PF01288"/>
    </source>
</evidence>
<comment type="function">
    <text evidence="10">Catalyzes the transfer of pyrophosphate from adenosine triphosphate (ATP) to 6-hydroxymethyl-7,8-dihydropterin, an enzymatic step in folate biosynthesis pathway.</text>
</comment>
<gene>
    <name evidence="14" type="ORF">OLEAN_C27340</name>
</gene>
<name>R4YPR6_OLEAN</name>
<comment type="similarity">
    <text evidence="2">Belongs to the HPPK family.</text>
</comment>
<evidence type="ECO:0000256" key="2">
    <source>
        <dbReference type="ARBA" id="ARBA00005810"/>
    </source>
</evidence>
<dbReference type="Gene3D" id="3.30.70.560">
    <property type="entry name" value="7,8-Dihydro-6-hydroxymethylpterin-pyrophosphokinase HPPK"/>
    <property type="match status" value="1"/>
</dbReference>
<organism evidence="14 15">
    <name type="scientific">Oleispira antarctica RB-8</name>
    <dbReference type="NCBI Taxonomy" id="698738"/>
    <lineage>
        <taxon>Bacteria</taxon>
        <taxon>Pseudomonadati</taxon>
        <taxon>Pseudomonadota</taxon>
        <taxon>Gammaproteobacteria</taxon>
        <taxon>Oceanospirillales</taxon>
        <taxon>Oceanospirillaceae</taxon>
        <taxon>Oleispira</taxon>
    </lineage>
</organism>
<dbReference type="GO" id="GO:0046656">
    <property type="term" value="P:folic acid biosynthetic process"/>
    <property type="evidence" value="ECO:0007669"/>
    <property type="project" value="UniProtKB-KW"/>
</dbReference>
<evidence type="ECO:0000256" key="5">
    <source>
        <dbReference type="ARBA" id="ARBA00022679"/>
    </source>
</evidence>
<dbReference type="UniPathway" id="UPA00077">
    <property type="reaction ID" value="UER00155"/>
</dbReference>
<dbReference type="OrthoDB" id="582926at2"/>
<dbReference type="GO" id="GO:0016301">
    <property type="term" value="F:kinase activity"/>
    <property type="evidence" value="ECO:0007669"/>
    <property type="project" value="UniProtKB-KW"/>
</dbReference>
<evidence type="ECO:0000256" key="7">
    <source>
        <dbReference type="ARBA" id="ARBA00022777"/>
    </source>
</evidence>
<dbReference type="Proteomes" id="UP000032749">
    <property type="component" value="Chromosome"/>
</dbReference>
<evidence type="ECO:0000256" key="8">
    <source>
        <dbReference type="ARBA" id="ARBA00022840"/>
    </source>
</evidence>
<keyword evidence="5" id="KW-0808">Transferase</keyword>
<keyword evidence="7 14" id="KW-0418">Kinase</keyword>
<dbReference type="GO" id="GO:0005524">
    <property type="term" value="F:ATP binding"/>
    <property type="evidence" value="ECO:0007669"/>
    <property type="project" value="UniProtKB-KW"/>
</dbReference>
<evidence type="ECO:0000313" key="15">
    <source>
        <dbReference type="Proteomes" id="UP000032749"/>
    </source>
</evidence>
<accession>R4YPR6</accession>
<dbReference type="Pfam" id="PF01288">
    <property type="entry name" value="HPPK"/>
    <property type="match status" value="1"/>
</dbReference>
<evidence type="ECO:0000256" key="3">
    <source>
        <dbReference type="ARBA" id="ARBA00013253"/>
    </source>
</evidence>
<evidence type="ECO:0000256" key="11">
    <source>
        <dbReference type="ARBA" id="ARBA00029766"/>
    </source>
</evidence>
<dbReference type="PANTHER" id="PTHR43071:SF1">
    <property type="entry name" value="2-AMINO-4-HYDROXY-6-HYDROXYMETHYLDIHYDROPTERIDINE PYROPHOSPHOKINASE"/>
    <property type="match status" value="1"/>
</dbReference>
<evidence type="ECO:0000256" key="4">
    <source>
        <dbReference type="ARBA" id="ARBA00016218"/>
    </source>
</evidence>
<dbReference type="EC" id="2.7.6.3" evidence="3"/>
<evidence type="ECO:0000313" key="14">
    <source>
        <dbReference type="EMBL" id="CCK76910.1"/>
    </source>
</evidence>
<evidence type="ECO:0000256" key="6">
    <source>
        <dbReference type="ARBA" id="ARBA00022741"/>
    </source>
</evidence>